<dbReference type="NCBIfam" id="NF009131">
    <property type="entry name" value="PRK12484.1"/>
    <property type="match status" value="1"/>
</dbReference>
<evidence type="ECO:0000259" key="11">
    <source>
        <dbReference type="Pfam" id="PF17956"/>
    </source>
</evidence>
<dbReference type="UniPathway" id="UPA00253">
    <property type="reaction ID" value="UER00457"/>
</dbReference>
<dbReference type="InterPro" id="IPR013785">
    <property type="entry name" value="Aldolase_TIM"/>
</dbReference>
<dbReference type="Pfam" id="PF17956">
    <property type="entry name" value="NAPRTase_C"/>
    <property type="match status" value="1"/>
</dbReference>
<dbReference type="EC" id="6.3.4.21" evidence="3"/>
<dbReference type="SUPFAM" id="SSF54675">
    <property type="entry name" value="Nicotinate/Quinolinate PRTase N-terminal domain-like"/>
    <property type="match status" value="1"/>
</dbReference>
<dbReference type="CDD" id="cd01570">
    <property type="entry name" value="NAPRTase_A"/>
    <property type="match status" value="1"/>
</dbReference>
<comment type="catalytic activity">
    <reaction evidence="8">
        <text>5-phospho-alpha-D-ribose 1-diphosphate + nicotinate + ATP + H2O = nicotinate beta-D-ribonucleotide + ADP + phosphate + diphosphate</text>
        <dbReference type="Rhea" id="RHEA:36163"/>
        <dbReference type="ChEBI" id="CHEBI:15377"/>
        <dbReference type="ChEBI" id="CHEBI:30616"/>
        <dbReference type="ChEBI" id="CHEBI:32544"/>
        <dbReference type="ChEBI" id="CHEBI:33019"/>
        <dbReference type="ChEBI" id="CHEBI:43474"/>
        <dbReference type="ChEBI" id="CHEBI:57502"/>
        <dbReference type="ChEBI" id="CHEBI:58017"/>
        <dbReference type="ChEBI" id="CHEBI:456216"/>
        <dbReference type="EC" id="6.3.4.21"/>
    </reaction>
</comment>
<evidence type="ECO:0000256" key="2">
    <source>
        <dbReference type="ARBA" id="ARBA00010897"/>
    </source>
</evidence>
<keyword evidence="5" id="KW-0436">Ligase</keyword>
<dbReference type="GO" id="GO:0034355">
    <property type="term" value="P:NAD+ biosynthetic process via the salvage pathway"/>
    <property type="evidence" value="ECO:0007669"/>
    <property type="project" value="TreeGrafter"/>
</dbReference>
<sequence>VLSTDLYQFTMAAGYHAAQDGTNASFELFVRELPSSRNYLVTAGLEQALSVLAEWRYTRDEIQYLRSVPALRSAGPEFFDEYLPRLRFSGEVWAMAEGTPVFAGEPILRVTAPLEEAQLVETALLSTVLFQTSVASKAARVTDAAAGRPVMEFGGRRAHGVDAALFASRAAYLGGCSATSNVEAGYRFGIPVAGTMAHSWVMAHCDELTAFERDMALHGADSVLLIDTYNSVTAAQKIVSAGLRPAAVRIDSGDLARVSVAVRSIFDAGPLSSTRILVSGDLDEHRVAALVASGAPIDGFGVGTALSTSVDAPALGGVYKLVEILREGTVTPVAKRSLGKQTLPGRKQVWRVGESSTAVYDVVGLATETPPSGGVPLLECVMRDGRRTGSAPRLFELRAACTSTRLTIPESVRRLSAPGPYPVTFSAALVELARKNRVEVARSGAPRDIG</sequence>
<dbReference type="InterPro" id="IPR041619">
    <property type="entry name" value="NAPRTase_C"/>
</dbReference>
<evidence type="ECO:0000256" key="5">
    <source>
        <dbReference type="ARBA" id="ARBA00022598"/>
    </source>
</evidence>
<dbReference type="NCBIfam" id="TIGR01513">
    <property type="entry name" value="NAPRTase_put"/>
    <property type="match status" value="1"/>
</dbReference>
<keyword evidence="4" id="KW-0597">Phosphoprotein</keyword>
<dbReference type="InterPro" id="IPR040727">
    <property type="entry name" value="NAPRTase_N"/>
</dbReference>
<dbReference type="Gene3D" id="3.20.140.10">
    <property type="entry name" value="nicotinate phosphoribosyltransferase"/>
    <property type="match status" value="2"/>
</dbReference>
<dbReference type="InterPro" id="IPR006405">
    <property type="entry name" value="Nic_PRibTrfase_pncB"/>
</dbReference>
<dbReference type="InterPro" id="IPR036068">
    <property type="entry name" value="Nicotinate_pribotase-like_C"/>
</dbReference>
<name>A0A381NB21_9ZZZZ</name>
<proteinExistence type="inferred from homology"/>
<evidence type="ECO:0000256" key="6">
    <source>
        <dbReference type="ARBA" id="ARBA00022642"/>
    </source>
</evidence>
<dbReference type="Gene3D" id="3.20.20.70">
    <property type="entry name" value="Aldolase class I"/>
    <property type="match status" value="1"/>
</dbReference>
<dbReference type="GO" id="GO:0004516">
    <property type="term" value="F:nicotinate phosphoribosyltransferase activity"/>
    <property type="evidence" value="ECO:0007669"/>
    <property type="project" value="UniProtKB-EC"/>
</dbReference>
<dbReference type="Pfam" id="PF04095">
    <property type="entry name" value="NAPRTase"/>
    <property type="match status" value="1"/>
</dbReference>
<evidence type="ECO:0000256" key="1">
    <source>
        <dbReference type="ARBA" id="ARBA00004952"/>
    </source>
</evidence>
<dbReference type="GO" id="GO:0016740">
    <property type="term" value="F:transferase activity"/>
    <property type="evidence" value="ECO:0007669"/>
    <property type="project" value="UniProtKB-KW"/>
</dbReference>
<comment type="pathway">
    <text evidence="1">Cofactor biosynthesis; NAD(+) biosynthesis; nicotinate D-ribonucleotide from nicotinate: step 1/1.</text>
</comment>
<evidence type="ECO:0000256" key="8">
    <source>
        <dbReference type="ARBA" id="ARBA00048668"/>
    </source>
</evidence>
<dbReference type="EMBL" id="UINC01000239">
    <property type="protein sequence ID" value="SUZ51782.1"/>
    <property type="molecule type" value="Genomic_DNA"/>
</dbReference>
<dbReference type="AlphaFoldDB" id="A0A381NB21"/>
<feature type="domain" description="Nicotinate phosphoribosyltransferase N-terminal" evidence="10">
    <location>
        <begin position="2"/>
        <end position="128"/>
    </location>
</feature>
<reference evidence="12" key="1">
    <citation type="submission" date="2018-05" db="EMBL/GenBank/DDBJ databases">
        <authorList>
            <person name="Lanie J.A."/>
            <person name="Ng W.-L."/>
            <person name="Kazmierczak K.M."/>
            <person name="Andrzejewski T.M."/>
            <person name="Davidsen T.M."/>
            <person name="Wayne K.J."/>
            <person name="Tettelin H."/>
            <person name="Glass J.I."/>
            <person name="Rusch D."/>
            <person name="Podicherti R."/>
            <person name="Tsui H.-C.T."/>
            <person name="Winkler M.E."/>
        </authorList>
    </citation>
    <scope>NUCLEOTIDE SEQUENCE</scope>
</reference>
<accession>A0A381NB21</accession>
<keyword evidence="7" id="KW-0808">Transferase</keyword>
<evidence type="ECO:0000256" key="3">
    <source>
        <dbReference type="ARBA" id="ARBA00013236"/>
    </source>
</evidence>
<dbReference type="PANTHER" id="PTHR11098:SF1">
    <property type="entry name" value="NICOTINATE PHOSPHORIBOSYLTRANSFERASE"/>
    <property type="match status" value="1"/>
</dbReference>
<dbReference type="InterPro" id="IPR007229">
    <property type="entry name" value="Nic_PRibTrfase-Fam"/>
</dbReference>
<comment type="similarity">
    <text evidence="2">Belongs to the NAPRTase family.</text>
</comment>
<evidence type="ECO:0000313" key="12">
    <source>
        <dbReference type="EMBL" id="SUZ51782.1"/>
    </source>
</evidence>
<keyword evidence="6" id="KW-0662">Pyridine nucleotide biosynthesis</keyword>
<evidence type="ECO:0000256" key="7">
    <source>
        <dbReference type="ARBA" id="ARBA00022679"/>
    </source>
</evidence>
<evidence type="ECO:0000259" key="10">
    <source>
        <dbReference type="Pfam" id="PF17767"/>
    </source>
</evidence>
<feature type="domain" description="Nicotinate phosphoribosyltransferase C-terminal" evidence="11">
    <location>
        <begin position="376"/>
        <end position="432"/>
    </location>
</feature>
<dbReference type="PANTHER" id="PTHR11098">
    <property type="entry name" value="NICOTINATE PHOSPHORIBOSYLTRANSFERASE"/>
    <property type="match status" value="1"/>
</dbReference>
<gene>
    <name evidence="12" type="ORF">METZ01_LOCUS4636</name>
</gene>
<protein>
    <recommendedName>
        <fullName evidence="3">nicotinate phosphoribosyltransferase</fullName>
        <ecNumber evidence="3">6.3.4.21</ecNumber>
    </recommendedName>
</protein>
<dbReference type="NCBIfam" id="NF006696">
    <property type="entry name" value="PRK09243.1-3"/>
    <property type="match status" value="1"/>
</dbReference>
<organism evidence="12">
    <name type="scientific">marine metagenome</name>
    <dbReference type="NCBI Taxonomy" id="408172"/>
    <lineage>
        <taxon>unclassified sequences</taxon>
        <taxon>metagenomes</taxon>
        <taxon>ecological metagenomes</taxon>
    </lineage>
</organism>
<dbReference type="InterPro" id="IPR041525">
    <property type="entry name" value="N/Namide_PRibTrfase"/>
</dbReference>
<feature type="domain" description="Nicotinate/nicotinamide phosphoribosyltransferase" evidence="9">
    <location>
        <begin position="150"/>
        <end position="341"/>
    </location>
</feature>
<dbReference type="Pfam" id="PF17767">
    <property type="entry name" value="NAPRTase_N"/>
    <property type="match status" value="1"/>
</dbReference>
<dbReference type="PIRSF" id="PIRSF000484">
    <property type="entry name" value="NAPRT"/>
    <property type="match status" value="1"/>
</dbReference>
<dbReference type="GO" id="GO:0005829">
    <property type="term" value="C:cytosol"/>
    <property type="evidence" value="ECO:0007669"/>
    <property type="project" value="TreeGrafter"/>
</dbReference>
<evidence type="ECO:0000259" key="9">
    <source>
        <dbReference type="Pfam" id="PF04095"/>
    </source>
</evidence>
<feature type="non-terminal residue" evidence="12">
    <location>
        <position position="1"/>
    </location>
</feature>
<dbReference type="SUPFAM" id="SSF51690">
    <property type="entry name" value="Nicotinate/Quinolinate PRTase C-terminal domain-like"/>
    <property type="match status" value="1"/>
</dbReference>
<evidence type="ECO:0000256" key="4">
    <source>
        <dbReference type="ARBA" id="ARBA00022553"/>
    </source>
</evidence>